<evidence type="ECO:0000256" key="7">
    <source>
        <dbReference type="ARBA" id="ARBA00023077"/>
    </source>
</evidence>
<dbReference type="Gene3D" id="2.40.170.20">
    <property type="entry name" value="TonB-dependent receptor, beta-barrel domain"/>
    <property type="match status" value="1"/>
</dbReference>
<dbReference type="Pfam" id="PF07715">
    <property type="entry name" value="Plug"/>
    <property type="match status" value="1"/>
</dbReference>
<proteinExistence type="inferred from homology"/>
<evidence type="ECO:0000256" key="9">
    <source>
        <dbReference type="ARBA" id="ARBA00023237"/>
    </source>
</evidence>
<dbReference type="AlphaFoldDB" id="A0A521BW63"/>
<evidence type="ECO:0000256" key="10">
    <source>
        <dbReference type="PROSITE-ProRule" id="PRU01360"/>
    </source>
</evidence>
<evidence type="ECO:0000256" key="4">
    <source>
        <dbReference type="ARBA" id="ARBA00022692"/>
    </source>
</evidence>
<dbReference type="PROSITE" id="PS01156">
    <property type="entry name" value="TONB_DEPENDENT_REC_2"/>
    <property type="match status" value="1"/>
</dbReference>
<name>A0A521BW63_9BACT</name>
<evidence type="ECO:0000256" key="11">
    <source>
        <dbReference type="RuleBase" id="RU003357"/>
    </source>
</evidence>
<feature type="domain" description="TonB-dependent receptor plug" evidence="14">
    <location>
        <begin position="39"/>
        <end position="145"/>
    </location>
</feature>
<dbReference type="PANTHER" id="PTHR30069">
    <property type="entry name" value="TONB-DEPENDENT OUTER MEMBRANE RECEPTOR"/>
    <property type="match status" value="1"/>
</dbReference>
<dbReference type="InterPro" id="IPR000531">
    <property type="entry name" value="Beta-barrel_TonB"/>
</dbReference>
<organism evidence="15 16">
    <name type="scientific">Balnearium lithotrophicum</name>
    <dbReference type="NCBI Taxonomy" id="223788"/>
    <lineage>
        <taxon>Bacteria</taxon>
        <taxon>Pseudomonadati</taxon>
        <taxon>Aquificota</taxon>
        <taxon>Aquificia</taxon>
        <taxon>Desulfurobacteriales</taxon>
        <taxon>Desulfurobacteriaceae</taxon>
        <taxon>Balnearium</taxon>
    </lineage>
</organism>
<comment type="subcellular location">
    <subcellularLocation>
        <location evidence="1 10">Cell outer membrane</location>
        <topology evidence="1 10">Multi-pass membrane protein</topology>
    </subcellularLocation>
</comment>
<keyword evidence="8 10" id="KW-0472">Membrane</keyword>
<keyword evidence="5 12" id="KW-0732">Signal</keyword>
<dbReference type="GO" id="GO:0009279">
    <property type="term" value="C:cell outer membrane"/>
    <property type="evidence" value="ECO:0007669"/>
    <property type="project" value="UniProtKB-SubCell"/>
</dbReference>
<evidence type="ECO:0000256" key="1">
    <source>
        <dbReference type="ARBA" id="ARBA00004571"/>
    </source>
</evidence>
<dbReference type="InterPro" id="IPR037066">
    <property type="entry name" value="Plug_dom_sf"/>
</dbReference>
<keyword evidence="4 10" id="KW-0812">Transmembrane</keyword>
<keyword evidence="2 10" id="KW-0813">Transport</keyword>
<evidence type="ECO:0000259" key="13">
    <source>
        <dbReference type="Pfam" id="PF00593"/>
    </source>
</evidence>
<dbReference type="InterPro" id="IPR010917">
    <property type="entry name" value="TonB_rcpt_CS"/>
</dbReference>
<keyword evidence="7 11" id="KW-0798">TonB box</keyword>
<comment type="similarity">
    <text evidence="10 11">Belongs to the TonB-dependent receptor family.</text>
</comment>
<accession>A0A521BW63</accession>
<evidence type="ECO:0000313" key="16">
    <source>
        <dbReference type="Proteomes" id="UP000317315"/>
    </source>
</evidence>
<evidence type="ECO:0000256" key="8">
    <source>
        <dbReference type="ARBA" id="ARBA00023136"/>
    </source>
</evidence>
<evidence type="ECO:0000256" key="2">
    <source>
        <dbReference type="ARBA" id="ARBA00022448"/>
    </source>
</evidence>
<keyword evidence="9 10" id="KW-0998">Cell outer membrane</keyword>
<evidence type="ECO:0000259" key="14">
    <source>
        <dbReference type="Pfam" id="PF07715"/>
    </source>
</evidence>
<evidence type="ECO:0000256" key="6">
    <source>
        <dbReference type="ARBA" id="ARBA00023065"/>
    </source>
</evidence>
<evidence type="ECO:0000256" key="3">
    <source>
        <dbReference type="ARBA" id="ARBA00022452"/>
    </source>
</evidence>
<protein>
    <submittedName>
        <fullName evidence="15">Vitamin B12 transporter</fullName>
    </submittedName>
</protein>
<dbReference type="Proteomes" id="UP000317315">
    <property type="component" value="Unassembled WGS sequence"/>
</dbReference>
<sequence length="618" mass="69112">MRKVLLLLTLLSATGGALAGENSNEITVTATRVYVPIENVGDDVDVITEKEIKKLGFTSITDVLNYVAGITFYSNGGWGKQSNVFIQGLGGKYILVLLNGVPINDPSTPSGKANFEWIDLNNVKRIEVLKGSQSSLYGSEAVGGVINIITKTPKKNEFSLRFEGGKYKTFKENLYSGLKLRNGFLSISAENFKTNGFSATNEKAGKYTYNPDSDGFHYTTGMVSFGYRPSTTVEISGDFSVKGGYTDYDAGSYPARTNYDRLFSDIRTKIFSSENLTWEFLLGNNKEERNDTFGLYRGITRYVSLSPTYYLGEKTFIKGGASYRYEKAKVVGYPNVDNKSHYLRSLYAEGVTNLFGINFVTSLRLDDHKEFGTHGTYKISSAYTLSRTGTTFKAQYGTGFKAPTLSQMYGYYSSAWGKTIGNPDLDPEKSEGWTLGISQRLPVISGNLSINYFKNRIWNLITTTYDSKENATTYTNEGKAITEGAEVKLRGNLTSWLSLFGSYTHLRAVSKKNGRWEKLERRPKEKFTLGANIKLQRLELSLVVNHYGSRKDTDWSTGVPKKVTLDSFTVYNCYVTYKLSDRVELYAKGINLTDKDYELAYGYNTMGRALFLGTDFTF</sequence>
<evidence type="ECO:0000256" key="5">
    <source>
        <dbReference type="ARBA" id="ARBA00022729"/>
    </source>
</evidence>
<evidence type="ECO:0000313" key="15">
    <source>
        <dbReference type="EMBL" id="SMO51433.1"/>
    </source>
</evidence>
<dbReference type="GO" id="GO:0006811">
    <property type="term" value="P:monoatomic ion transport"/>
    <property type="evidence" value="ECO:0007669"/>
    <property type="project" value="UniProtKB-KW"/>
</dbReference>
<dbReference type="SUPFAM" id="SSF56935">
    <property type="entry name" value="Porins"/>
    <property type="match status" value="1"/>
</dbReference>
<reference evidence="15 16" key="1">
    <citation type="submission" date="2017-05" db="EMBL/GenBank/DDBJ databases">
        <authorList>
            <person name="Varghese N."/>
            <person name="Submissions S."/>
        </authorList>
    </citation>
    <scope>NUCLEOTIDE SEQUENCE [LARGE SCALE GENOMIC DNA]</scope>
    <source>
        <strain evidence="15 16">DSM 16304</strain>
    </source>
</reference>
<dbReference type="Pfam" id="PF00593">
    <property type="entry name" value="TonB_dep_Rec_b-barrel"/>
    <property type="match status" value="1"/>
</dbReference>
<dbReference type="PROSITE" id="PS52016">
    <property type="entry name" value="TONB_DEPENDENT_REC_3"/>
    <property type="match status" value="1"/>
</dbReference>
<keyword evidence="16" id="KW-1185">Reference proteome</keyword>
<evidence type="ECO:0000256" key="12">
    <source>
        <dbReference type="SAM" id="SignalP"/>
    </source>
</evidence>
<dbReference type="GO" id="GO:0015889">
    <property type="term" value="P:cobalamin transport"/>
    <property type="evidence" value="ECO:0007669"/>
    <property type="project" value="TreeGrafter"/>
</dbReference>
<dbReference type="InterPro" id="IPR012910">
    <property type="entry name" value="Plug_dom"/>
</dbReference>
<keyword evidence="6" id="KW-0406">Ion transport</keyword>
<dbReference type="RefSeq" id="WP_142934972.1">
    <property type="nucleotide sequence ID" value="NZ_FXTM01000008.1"/>
</dbReference>
<dbReference type="OrthoDB" id="101167at2"/>
<dbReference type="InterPro" id="IPR039426">
    <property type="entry name" value="TonB-dep_rcpt-like"/>
</dbReference>
<dbReference type="Gene3D" id="2.170.130.10">
    <property type="entry name" value="TonB-dependent receptor, plug domain"/>
    <property type="match status" value="1"/>
</dbReference>
<feature type="domain" description="TonB-dependent receptor-like beta-barrel" evidence="13">
    <location>
        <begin position="162"/>
        <end position="592"/>
    </location>
</feature>
<keyword evidence="3 10" id="KW-1134">Transmembrane beta strand</keyword>
<dbReference type="InterPro" id="IPR036942">
    <property type="entry name" value="Beta-barrel_TonB_sf"/>
</dbReference>
<dbReference type="PANTHER" id="PTHR30069:SF53">
    <property type="entry name" value="COLICIN I RECEPTOR-RELATED"/>
    <property type="match status" value="1"/>
</dbReference>
<feature type="chain" id="PRO_5021870885" evidence="12">
    <location>
        <begin position="20"/>
        <end position="618"/>
    </location>
</feature>
<dbReference type="EMBL" id="FXTM01000008">
    <property type="protein sequence ID" value="SMO51433.1"/>
    <property type="molecule type" value="Genomic_DNA"/>
</dbReference>
<feature type="signal peptide" evidence="12">
    <location>
        <begin position="1"/>
        <end position="19"/>
    </location>
</feature>
<dbReference type="CDD" id="cd01347">
    <property type="entry name" value="ligand_gated_channel"/>
    <property type="match status" value="1"/>
</dbReference>
<gene>
    <name evidence="15" type="ORF">SAMN06269117_10847</name>
</gene>